<dbReference type="InterPro" id="IPR029052">
    <property type="entry name" value="Metallo-depent_PP-like"/>
</dbReference>
<evidence type="ECO:0000259" key="2">
    <source>
        <dbReference type="SMART" id="SM00854"/>
    </source>
</evidence>
<dbReference type="InterPro" id="IPR019079">
    <property type="entry name" value="Capsule_synth_CapA"/>
</dbReference>
<keyword evidence="4" id="KW-1185">Reference proteome</keyword>
<comment type="similarity">
    <text evidence="1">Belongs to the CapA family.</text>
</comment>
<dbReference type="Pfam" id="PF09587">
    <property type="entry name" value="PGA_cap"/>
    <property type="match status" value="1"/>
</dbReference>
<dbReference type="EMBL" id="CP115450">
    <property type="protein sequence ID" value="WBP84609.1"/>
    <property type="molecule type" value="Genomic_DNA"/>
</dbReference>
<protein>
    <submittedName>
        <fullName evidence="3">CapA family protein</fullName>
    </submittedName>
</protein>
<accession>A0ABY7PWQ8</accession>
<feature type="domain" description="Capsule synthesis protein CapA" evidence="2">
    <location>
        <begin position="4"/>
        <end position="246"/>
    </location>
</feature>
<dbReference type="PANTHER" id="PTHR33393">
    <property type="entry name" value="POLYGLUTAMINE SYNTHESIS ACCESSORY PROTEIN RV0574C-RELATED"/>
    <property type="match status" value="1"/>
</dbReference>
<sequence>MALTVALAGDTMLGRAVAEELRRSPTPGTVLSPEVQQALAGADLVVLNLECCLSGRGERWPDPRKPFFFRAPPSAAAVLAELGVDCVTLANNHALDYGVDALLDTGELLERAGVRAVGAGRDVAEAREFAVLEARGVRLAVVGVTDHPVDYAAAAERPGVAWADLWTGVPDWLTALVARAAQEADAVLVTPHWGPNMTSRPPPHVRAAAPQLLAAGATLVAGHSAHVFHGVADRVLYDLGDFIDDYAVDPVLRNDLGLLFLVTLDGPDRAHLAPVRLEALPLVLDFCHTRPARGEEWEWIRTRFTTACAAFGTEVGEREEWLTVDWTGEQGSDPLDRQGHA</sequence>
<evidence type="ECO:0000313" key="3">
    <source>
        <dbReference type="EMBL" id="WBP84609.1"/>
    </source>
</evidence>
<dbReference type="RefSeq" id="WP_270139954.1">
    <property type="nucleotide sequence ID" value="NZ_CP115450.1"/>
</dbReference>
<organism evidence="3 4">
    <name type="scientific">Kitasatospora cathayae</name>
    <dbReference type="NCBI Taxonomy" id="3004092"/>
    <lineage>
        <taxon>Bacteria</taxon>
        <taxon>Bacillati</taxon>
        <taxon>Actinomycetota</taxon>
        <taxon>Actinomycetes</taxon>
        <taxon>Kitasatosporales</taxon>
        <taxon>Streptomycetaceae</taxon>
        <taxon>Kitasatospora</taxon>
    </lineage>
</organism>
<gene>
    <name evidence="3" type="ORF">O1G21_01225</name>
</gene>
<proteinExistence type="inferred from homology"/>
<dbReference type="SUPFAM" id="SSF56300">
    <property type="entry name" value="Metallo-dependent phosphatases"/>
    <property type="match status" value="1"/>
</dbReference>
<evidence type="ECO:0000256" key="1">
    <source>
        <dbReference type="ARBA" id="ARBA00005662"/>
    </source>
</evidence>
<name>A0ABY7PWQ8_9ACTN</name>
<dbReference type="Proteomes" id="UP001212821">
    <property type="component" value="Chromosome"/>
</dbReference>
<dbReference type="InterPro" id="IPR052169">
    <property type="entry name" value="CW_Biosynth-Accessory"/>
</dbReference>
<reference evidence="4" key="1">
    <citation type="submission" date="2022-12" db="EMBL/GenBank/DDBJ databases">
        <authorList>
            <person name="Mo P."/>
        </authorList>
    </citation>
    <scope>NUCLEOTIDE SEQUENCE [LARGE SCALE GENOMIC DNA]</scope>
    <source>
        <strain evidence="4">HUAS 3-15</strain>
    </source>
</reference>
<dbReference type="CDD" id="cd07381">
    <property type="entry name" value="MPP_CapA"/>
    <property type="match status" value="1"/>
</dbReference>
<dbReference type="PANTHER" id="PTHR33393:SF13">
    <property type="entry name" value="PGA BIOSYNTHESIS PROTEIN CAPA"/>
    <property type="match status" value="1"/>
</dbReference>
<dbReference type="Gene3D" id="3.60.21.10">
    <property type="match status" value="1"/>
</dbReference>
<dbReference type="SMART" id="SM00854">
    <property type="entry name" value="PGA_cap"/>
    <property type="match status" value="1"/>
</dbReference>
<evidence type="ECO:0000313" key="4">
    <source>
        <dbReference type="Proteomes" id="UP001212821"/>
    </source>
</evidence>